<dbReference type="OrthoDB" id="2414060at2759"/>
<dbReference type="EMBL" id="CAJVPY010038071">
    <property type="protein sequence ID" value="CAG8803579.1"/>
    <property type="molecule type" value="Genomic_DNA"/>
</dbReference>
<sequence length="76" mass="8856">ILYEEFIDITYLAEGGFGKVFKAIWKLNSKEAKDVVLKYIPDSKRFTIKDVCIFKAYYTLIVFHDMIDNAVVDDIN</sequence>
<organism evidence="1 2">
    <name type="scientific">Dentiscutata erythropus</name>
    <dbReference type="NCBI Taxonomy" id="1348616"/>
    <lineage>
        <taxon>Eukaryota</taxon>
        <taxon>Fungi</taxon>
        <taxon>Fungi incertae sedis</taxon>
        <taxon>Mucoromycota</taxon>
        <taxon>Glomeromycotina</taxon>
        <taxon>Glomeromycetes</taxon>
        <taxon>Diversisporales</taxon>
        <taxon>Gigasporaceae</taxon>
        <taxon>Dentiscutata</taxon>
    </lineage>
</organism>
<reference evidence="1" key="1">
    <citation type="submission" date="2021-06" db="EMBL/GenBank/DDBJ databases">
        <authorList>
            <person name="Kallberg Y."/>
            <person name="Tangrot J."/>
            <person name="Rosling A."/>
        </authorList>
    </citation>
    <scope>NUCLEOTIDE SEQUENCE</scope>
    <source>
        <strain evidence="1">MA453B</strain>
    </source>
</reference>
<dbReference type="InterPro" id="IPR011009">
    <property type="entry name" value="Kinase-like_dom_sf"/>
</dbReference>
<protein>
    <submittedName>
        <fullName evidence="1">18094_t:CDS:1</fullName>
    </submittedName>
</protein>
<comment type="caution">
    <text evidence="1">The sequence shown here is derived from an EMBL/GenBank/DDBJ whole genome shotgun (WGS) entry which is preliminary data.</text>
</comment>
<proteinExistence type="predicted"/>
<dbReference type="AlphaFoldDB" id="A0A9N9K0Z0"/>
<dbReference type="SUPFAM" id="SSF56112">
    <property type="entry name" value="Protein kinase-like (PK-like)"/>
    <property type="match status" value="1"/>
</dbReference>
<accession>A0A9N9K0Z0</accession>
<name>A0A9N9K0Z0_9GLOM</name>
<feature type="non-terminal residue" evidence="1">
    <location>
        <position position="1"/>
    </location>
</feature>
<evidence type="ECO:0000313" key="1">
    <source>
        <dbReference type="EMBL" id="CAG8803579.1"/>
    </source>
</evidence>
<dbReference type="Proteomes" id="UP000789405">
    <property type="component" value="Unassembled WGS sequence"/>
</dbReference>
<keyword evidence="2" id="KW-1185">Reference proteome</keyword>
<evidence type="ECO:0000313" key="2">
    <source>
        <dbReference type="Proteomes" id="UP000789405"/>
    </source>
</evidence>
<gene>
    <name evidence="1" type="ORF">DERYTH_LOCUS23916</name>
</gene>